<reference evidence="4" key="1">
    <citation type="journal article" date="2019" name="Int. J. Syst. Evol. Microbiol.">
        <title>The Global Catalogue of Microorganisms (GCM) 10K type strain sequencing project: providing services to taxonomists for standard genome sequencing and annotation.</title>
        <authorList>
            <consortium name="The Broad Institute Genomics Platform"/>
            <consortium name="The Broad Institute Genome Sequencing Center for Infectious Disease"/>
            <person name="Wu L."/>
            <person name="Ma J."/>
        </authorList>
    </citation>
    <scope>NUCLEOTIDE SEQUENCE [LARGE SCALE GENOMIC DNA]</scope>
    <source>
        <strain evidence="4">KCTC 62192</strain>
    </source>
</reference>
<evidence type="ECO:0000313" key="4">
    <source>
        <dbReference type="Proteomes" id="UP001595443"/>
    </source>
</evidence>
<evidence type="ECO:0000313" key="3">
    <source>
        <dbReference type="EMBL" id="MFC2969928.1"/>
    </source>
</evidence>
<feature type="transmembrane region" description="Helical" evidence="2">
    <location>
        <begin position="12"/>
        <end position="33"/>
    </location>
</feature>
<sequence length="203" mass="21066">MARFDNAHSRLVAWLKILLPLAALAILSTLFLFSRTIDPSRAIPFARVDVKELAREPRITGPNYAGVTSDGTAVTLSARTAKPDADNGASATGLHARLDTPDGARTDITAGDGAVDPTAGKMVLEGGVKVISSTGYTIDAAKLTGALGKTDVQSDGPVRASGPLGTLDAGAMHLRQEPGTTAEPGGYVLVFKDGVKLVYQPRD</sequence>
<evidence type="ECO:0000256" key="2">
    <source>
        <dbReference type="SAM" id="Phobius"/>
    </source>
</evidence>
<accession>A0ABV7ALF3</accession>
<dbReference type="RefSeq" id="WP_377834688.1">
    <property type="nucleotide sequence ID" value="NZ_JBHRSK010000016.1"/>
</dbReference>
<keyword evidence="2" id="KW-0472">Membrane</keyword>
<comment type="caution">
    <text evidence="3">The sequence shown here is derived from an EMBL/GenBank/DDBJ whole genome shotgun (WGS) entry which is preliminary data.</text>
</comment>
<keyword evidence="4" id="KW-1185">Reference proteome</keyword>
<dbReference type="InterPro" id="IPR010664">
    <property type="entry name" value="LipoPS_assembly_LptC-rel"/>
</dbReference>
<feature type="region of interest" description="Disordered" evidence="1">
    <location>
        <begin position="82"/>
        <end position="112"/>
    </location>
</feature>
<organism evidence="3 4">
    <name type="scientific">Acidimangrovimonas pyrenivorans</name>
    <dbReference type="NCBI Taxonomy" id="2030798"/>
    <lineage>
        <taxon>Bacteria</taxon>
        <taxon>Pseudomonadati</taxon>
        <taxon>Pseudomonadota</taxon>
        <taxon>Alphaproteobacteria</taxon>
        <taxon>Rhodobacterales</taxon>
        <taxon>Paracoccaceae</taxon>
        <taxon>Acidimangrovimonas</taxon>
    </lineage>
</organism>
<keyword evidence="2" id="KW-1133">Transmembrane helix</keyword>
<name>A0ABV7ALF3_9RHOB</name>
<protein>
    <submittedName>
        <fullName evidence="3">LPS export ABC transporter periplasmic protein LptC</fullName>
    </submittedName>
</protein>
<dbReference type="Pfam" id="PF06835">
    <property type="entry name" value="LptC"/>
    <property type="match status" value="1"/>
</dbReference>
<dbReference type="Proteomes" id="UP001595443">
    <property type="component" value="Unassembled WGS sequence"/>
</dbReference>
<feature type="compositionally biased region" description="Basic and acidic residues" evidence="1">
    <location>
        <begin position="96"/>
        <end position="105"/>
    </location>
</feature>
<dbReference type="EMBL" id="JBHRSK010000016">
    <property type="protein sequence ID" value="MFC2969928.1"/>
    <property type="molecule type" value="Genomic_DNA"/>
</dbReference>
<gene>
    <name evidence="3" type="primary">lptC</name>
    <name evidence="3" type="ORF">ACFOES_17670</name>
</gene>
<proteinExistence type="predicted"/>
<keyword evidence="2" id="KW-0812">Transmembrane</keyword>
<evidence type="ECO:0000256" key="1">
    <source>
        <dbReference type="SAM" id="MobiDB-lite"/>
    </source>
</evidence>